<dbReference type="InterPro" id="IPR011990">
    <property type="entry name" value="TPR-like_helical_dom_sf"/>
</dbReference>
<evidence type="ECO:0000313" key="1">
    <source>
        <dbReference type="EMBL" id="UOO92002.1"/>
    </source>
</evidence>
<dbReference type="RefSeq" id="WP_019957249.1">
    <property type="nucleotide sequence ID" value="NZ_CP091512.1"/>
</dbReference>
<protein>
    <submittedName>
        <fullName evidence="1">SEL1-like repeat protein</fullName>
    </submittedName>
</protein>
<accession>A0ABY4E8B8</accession>
<dbReference type="Gene3D" id="1.25.40.10">
    <property type="entry name" value="Tetratricopeptide repeat domain"/>
    <property type="match status" value="1"/>
</dbReference>
<dbReference type="SMART" id="SM00671">
    <property type="entry name" value="SEL1"/>
    <property type="match status" value="2"/>
</dbReference>
<gene>
    <name evidence="1" type="ORF">LVJ81_10225</name>
</gene>
<evidence type="ECO:0000313" key="2">
    <source>
        <dbReference type="Proteomes" id="UP000832034"/>
    </source>
</evidence>
<organism evidence="1 2">
    <name type="scientific">Vitreoscilla stercoraria</name>
    <dbReference type="NCBI Taxonomy" id="61"/>
    <lineage>
        <taxon>Bacteria</taxon>
        <taxon>Pseudomonadati</taxon>
        <taxon>Pseudomonadota</taxon>
        <taxon>Betaproteobacteria</taxon>
        <taxon>Neisseriales</taxon>
        <taxon>Neisseriaceae</taxon>
        <taxon>Vitreoscilla</taxon>
    </lineage>
</organism>
<reference evidence="1" key="1">
    <citation type="submission" date="2021-12" db="EMBL/GenBank/DDBJ databases">
        <authorList>
            <person name="Veyrier F.J."/>
        </authorList>
    </citation>
    <scope>NUCLEOTIDE SEQUENCE</scope>
    <source>
        <strain evidence="1">SAG 1488-6</strain>
    </source>
</reference>
<dbReference type="Pfam" id="PF08238">
    <property type="entry name" value="Sel1"/>
    <property type="match status" value="2"/>
</dbReference>
<proteinExistence type="predicted"/>
<dbReference type="SUPFAM" id="SSF81901">
    <property type="entry name" value="HCP-like"/>
    <property type="match status" value="1"/>
</dbReference>
<dbReference type="EMBL" id="CP091512">
    <property type="protein sequence ID" value="UOO92002.1"/>
    <property type="molecule type" value="Genomic_DNA"/>
</dbReference>
<keyword evidence="2" id="KW-1185">Reference proteome</keyword>
<sequence length="287" mass="32607">MVTLEQQIGAKLVFLMPKGSYTFEVQAHLHDDYGLCFALVHDGNSYQDAQLVNTQFTDTVLEEILSLLYLLQAQKKYGDWRQCQITINADKHVQFNFSQMLCNADPNGDDALLDDIRAFVMGDLGSEISTNVISVEFDYHINMLFALALNYATGSNGIEKNPQLAAYYFKSLIRCETVTLAAYYNWVALESGSEHYIDVCEFSLLELLQRELKSDLAALYVLGLMHQSGYETLQPNIQQAMHYYQHAASLGCTLAKLRVEDLYLDYMIEVNKSVATINHKIRFNGFK</sequence>
<reference evidence="1" key="2">
    <citation type="journal article" date="2022" name="Res Sq">
        <title>Evolution of multicellular longitudinally dividing oral cavity symbionts (Neisseriaceae).</title>
        <authorList>
            <person name="Nyongesa S."/>
            <person name="Weber P."/>
            <person name="Bernet E."/>
            <person name="Pullido F."/>
            <person name="Nieckarz M."/>
            <person name="Delaby M."/>
            <person name="Nieves C."/>
            <person name="Viehboeck T."/>
            <person name="Krause N."/>
            <person name="Rivera-Millot A."/>
            <person name="Nakamura A."/>
            <person name="Vischer N."/>
            <person name="VanNieuwenhze M."/>
            <person name="Brun Y."/>
            <person name="Cava F."/>
            <person name="Bulgheresi S."/>
            <person name="Veyrier F."/>
        </authorList>
    </citation>
    <scope>NUCLEOTIDE SEQUENCE</scope>
    <source>
        <strain evidence="1">SAG 1488-6</strain>
    </source>
</reference>
<dbReference type="InterPro" id="IPR006597">
    <property type="entry name" value="Sel1-like"/>
</dbReference>
<dbReference type="Proteomes" id="UP000832034">
    <property type="component" value="Chromosome"/>
</dbReference>
<name>A0ABY4E8B8_VITST</name>